<protein>
    <submittedName>
        <fullName evidence="2">Phage-related protein, predicted endonuclease</fullName>
    </submittedName>
</protein>
<gene>
    <name evidence="2" type="ORF">SAMN05443248_2940</name>
</gene>
<dbReference type="GO" id="GO:0004519">
    <property type="term" value="F:endonuclease activity"/>
    <property type="evidence" value="ECO:0007669"/>
    <property type="project" value="UniProtKB-KW"/>
</dbReference>
<dbReference type="EMBL" id="LT670817">
    <property type="protein sequence ID" value="SHG87340.1"/>
    <property type="molecule type" value="Genomic_DNA"/>
</dbReference>
<evidence type="ECO:0000313" key="3">
    <source>
        <dbReference type="Proteomes" id="UP000189796"/>
    </source>
</evidence>
<evidence type="ECO:0000259" key="1">
    <source>
        <dbReference type="Pfam" id="PF09588"/>
    </source>
</evidence>
<proteinExistence type="predicted"/>
<dbReference type="InterPro" id="IPR019080">
    <property type="entry name" value="YqaJ_viral_recombinase"/>
</dbReference>
<name>A0A1M5NCU2_9BRAD</name>
<dbReference type="Proteomes" id="UP000189796">
    <property type="component" value="Chromosome I"/>
</dbReference>
<dbReference type="AlphaFoldDB" id="A0A1M5NCU2"/>
<keyword evidence="2" id="KW-0540">Nuclease</keyword>
<accession>A0A1M5NCU2</accession>
<reference evidence="2 3" key="1">
    <citation type="submission" date="2016-11" db="EMBL/GenBank/DDBJ databases">
        <authorList>
            <person name="Jaros S."/>
            <person name="Januszkiewicz K."/>
            <person name="Wedrychowicz H."/>
        </authorList>
    </citation>
    <scope>NUCLEOTIDE SEQUENCE [LARGE SCALE GENOMIC DNA]</scope>
    <source>
        <strain evidence="2 3">GAS138</strain>
    </source>
</reference>
<dbReference type="InterPro" id="IPR011335">
    <property type="entry name" value="Restrct_endonuc-II-like"/>
</dbReference>
<organism evidence="2 3">
    <name type="scientific">Bradyrhizobium erythrophlei</name>
    <dbReference type="NCBI Taxonomy" id="1437360"/>
    <lineage>
        <taxon>Bacteria</taxon>
        <taxon>Pseudomonadati</taxon>
        <taxon>Pseudomonadota</taxon>
        <taxon>Alphaproteobacteria</taxon>
        <taxon>Hyphomicrobiales</taxon>
        <taxon>Nitrobacteraceae</taxon>
        <taxon>Bradyrhizobium</taxon>
    </lineage>
</organism>
<keyword evidence="2" id="KW-0255">Endonuclease</keyword>
<keyword evidence="2" id="KW-0378">Hydrolase</keyword>
<dbReference type="Pfam" id="PF09588">
    <property type="entry name" value="YqaJ"/>
    <property type="match status" value="1"/>
</dbReference>
<dbReference type="SUPFAM" id="SSF52980">
    <property type="entry name" value="Restriction endonuclease-like"/>
    <property type="match status" value="1"/>
</dbReference>
<sequence length="342" mass="37614">MITVEPEVGTFRSLSSITAPVVEKITLGTVERHPVTDRASWLRMRAADLTASDVASVCGVGYRSAMAVWAEKKGHIPPNGDSPILRRGRWFEKAIWEAITDERPEWQLRAAKVYLRAPALRFGATPDALAIDPARKGLVLIQGKVVAKPVFIADWLGGDREGTAPTVPLGYQLQTLSETMLAEAAFNGEEIHPVLAALVVDSFTAELHLIPVARHADAEQKILATVRQFWAGFDAGIQPAVDPTKDHDVVRKLFPAENGATLDLSSDNLLPTLIDERKRLGEEITVREKRRDAISTEIMFKLGDSSFALIAGGRKISCKVTNVKEAFRAAYSFRSIREVKVR</sequence>
<feature type="domain" description="YqaJ viral recombinase" evidence="1">
    <location>
        <begin position="41"/>
        <end position="177"/>
    </location>
</feature>
<dbReference type="RefSeq" id="WP_079601866.1">
    <property type="nucleotide sequence ID" value="NZ_LT670817.1"/>
</dbReference>
<dbReference type="Gene3D" id="3.90.320.10">
    <property type="match status" value="1"/>
</dbReference>
<dbReference type="OrthoDB" id="7801725at2"/>
<evidence type="ECO:0000313" key="2">
    <source>
        <dbReference type="EMBL" id="SHG87340.1"/>
    </source>
</evidence>
<dbReference type="InterPro" id="IPR011604">
    <property type="entry name" value="PDDEXK-like_dom_sf"/>
</dbReference>